<evidence type="ECO:0000313" key="3">
    <source>
        <dbReference type="EMBL" id="KAJ1527100.1"/>
    </source>
</evidence>
<feature type="region of interest" description="Disordered" evidence="1">
    <location>
        <begin position="175"/>
        <end position="210"/>
    </location>
</feature>
<dbReference type="Proteomes" id="UP001075354">
    <property type="component" value="Chromosome 6"/>
</dbReference>
<proteinExistence type="predicted"/>
<keyword evidence="4" id="KW-1185">Reference proteome</keyword>
<dbReference type="AlphaFoldDB" id="A0AAV7XTC8"/>
<feature type="region of interest" description="Disordered" evidence="1">
    <location>
        <begin position="1"/>
        <end position="38"/>
    </location>
</feature>
<feature type="domain" description="DUF4773" evidence="2">
    <location>
        <begin position="49"/>
        <end position="169"/>
    </location>
</feature>
<evidence type="ECO:0000313" key="4">
    <source>
        <dbReference type="Proteomes" id="UP001075354"/>
    </source>
</evidence>
<feature type="compositionally biased region" description="Low complexity" evidence="1">
    <location>
        <begin position="16"/>
        <end position="38"/>
    </location>
</feature>
<sequence length="274" mass="27643">MLAGSGGDGEQRDGSESGAAAAGASSAASAASSPGTAASAAASSGPRRTCHCSGPACMCCLDFNMTYIDLGGPGCVRLRYLGQDAGVAMNVSYGDSLLHSEVVKDSSPSQTCMDILSSLAQVCARFSSLEAVQAEDASENSKRGCLQLEPNLLGEVQASYPVGCFRMTPQSMTLEPQSAAPAVPTGQPEEGEGVTAGETGSPTSPSELSAESLIAAVSETAEQGIDLLTNWLGLALEDDNSTTAATDAQETTTAAPAEAGASARAYRQGWVSLD</sequence>
<feature type="region of interest" description="Disordered" evidence="1">
    <location>
        <begin position="242"/>
        <end position="263"/>
    </location>
</feature>
<dbReference type="InterPro" id="IPR031941">
    <property type="entry name" value="DUF4773"/>
</dbReference>
<evidence type="ECO:0000256" key="1">
    <source>
        <dbReference type="SAM" id="MobiDB-lite"/>
    </source>
</evidence>
<accession>A0AAV7XTC8</accession>
<dbReference type="PANTHER" id="PTHR36299">
    <property type="entry name" value="AGAP008005-PA"/>
    <property type="match status" value="1"/>
</dbReference>
<comment type="caution">
    <text evidence="3">The sequence shown here is derived from an EMBL/GenBank/DDBJ whole genome shotgun (WGS) entry which is preliminary data.</text>
</comment>
<dbReference type="PANTHER" id="PTHR36299:SF2">
    <property type="entry name" value="DUF4773 DOMAIN-CONTAINING PROTEIN"/>
    <property type="match status" value="1"/>
</dbReference>
<name>A0AAV7XTC8_9NEOP</name>
<protein>
    <recommendedName>
        <fullName evidence="2">DUF4773 domain-containing protein</fullName>
    </recommendedName>
</protein>
<gene>
    <name evidence="3" type="ORF">ONE63_008637</name>
</gene>
<dbReference type="EMBL" id="JAPTSV010000006">
    <property type="protein sequence ID" value="KAJ1527100.1"/>
    <property type="molecule type" value="Genomic_DNA"/>
</dbReference>
<evidence type="ECO:0000259" key="2">
    <source>
        <dbReference type="Pfam" id="PF15998"/>
    </source>
</evidence>
<dbReference type="Pfam" id="PF15998">
    <property type="entry name" value="DUF4773"/>
    <property type="match status" value="1"/>
</dbReference>
<organism evidence="3 4">
    <name type="scientific">Megalurothrips usitatus</name>
    <name type="common">bean blossom thrips</name>
    <dbReference type="NCBI Taxonomy" id="439358"/>
    <lineage>
        <taxon>Eukaryota</taxon>
        <taxon>Metazoa</taxon>
        <taxon>Ecdysozoa</taxon>
        <taxon>Arthropoda</taxon>
        <taxon>Hexapoda</taxon>
        <taxon>Insecta</taxon>
        <taxon>Pterygota</taxon>
        <taxon>Neoptera</taxon>
        <taxon>Paraneoptera</taxon>
        <taxon>Thysanoptera</taxon>
        <taxon>Terebrantia</taxon>
        <taxon>Thripoidea</taxon>
        <taxon>Thripidae</taxon>
        <taxon>Megalurothrips</taxon>
    </lineage>
</organism>
<reference evidence="3" key="1">
    <citation type="submission" date="2022-12" db="EMBL/GenBank/DDBJ databases">
        <title>Chromosome-level genome assembly of the bean flower thrips Megalurothrips usitatus.</title>
        <authorList>
            <person name="Ma L."/>
            <person name="Liu Q."/>
            <person name="Li H."/>
            <person name="Cai W."/>
        </authorList>
    </citation>
    <scope>NUCLEOTIDE SEQUENCE</scope>
    <source>
        <strain evidence="3">Cailab_2022a</strain>
    </source>
</reference>